<reference evidence="2" key="1">
    <citation type="submission" date="2019-11" db="EMBL/GenBank/DDBJ databases">
        <authorList>
            <person name="Feng L."/>
        </authorList>
    </citation>
    <scope>NUCLEOTIDE SEQUENCE</scope>
    <source>
        <strain evidence="2">SLutetiensisLFYP71</strain>
    </source>
</reference>
<dbReference type="NCBIfam" id="TIGR01076">
    <property type="entry name" value="sortase_fam"/>
    <property type="match status" value="1"/>
</dbReference>
<dbReference type="InterPro" id="IPR023365">
    <property type="entry name" value="Sortase_dom-sf"/>
</dbReference>
<dbReference type="GO" id="GO:0016787">
    <property type="term" value="F:hydrolase activity"/>
    <property type="evidence" value="ECO:0007669"/>
    <property type="project" value="UniProtKB-KW"/>
</dbReference>
<evidence type="ECO:0000313" key="2">
    <source>
        <dbReference type="EMBL" id="VYT64407.1"/>
    </source>
</evidence>
<dbReference type="SUPFAM" id="SSF63817">
    <property type="entry name" value="Sortase"/>
    <property type="match status" value="1"/>
</dbReference>
<protein>
    <submittedName>
        <fullName evidence="2">Sortase family protein</fullName>
    </submittedName>
</protein>
<dbReference type="Gene3D" id="2.40.260.10">
    <property type="entry name" value="Sortase"/>
    <property type="match status" value="1"/>
</dbReference>
<evidence type="ECO:0000256" key="1">
    <source>
        <dbReference type="ARBA" id="ARBA00022801"/>
    </source>
</evidence>
<dbReference type="InterPro" id="IPR005754">
    <property type="entry name" value="Sortase"/>
</dbReference>
<dbReference type="EMBL" id="CACRUI010000001">
    <property type="protein sequence ID" value="VYT64407.1"/>
    <property type="molecule type" value="Genomic_DNA"/>
</dbReference>
<dbReference type="AlphaFoldDB" id="A0A6N2YE51"/>
<gene>
    <name evidence="2" type="ORF">SLLFYP71_00075</name>
</gene>
<accession>A0A6N2YE51</accession>
<dbReference type="Pfam" id="PF04203">
    <property type="entry name" value="Sortase"/>
    <property type="match status" value="1"/>
</dbReference>
<name>A0A6N2YE51_9STRE</name>
<proteinExistence type="predicted"/>
<keyword evidence="1" id="KW-0378">Hydrolase</keyword>
<organism evidence="2">
    <name type="scientific">Streptococcus lutetiensis</name>
    <dbReference type="NCBI Taxonomy" id="150055"/>
    <lineage>
        <taxon>Bacteria</taxon>
        <taxon>Bacillati</taxon>
        <taxon>Bacillota</taxon>
        <taxon>Bacilli</taxon>
        <taxon>Lactobacillales</taxon>
        <taxon>Streptococcaceae</taxon>
        <taxon>Streptococcus</taxon>
    </lineage>
</organism>
<sequence length="79" mass="8293">MTGTGIIAYVKIPKINTTLPIDHGTDDTILQVAVGHIPGTSLPVGSKGIHAVISGHRGLLSAKLFTDIDRLVDGDTFMI</sequence>